<evidence type="ECO:0000313" key="5">
    <source>
        <dbReference type="EMBL" id="NCJ07706.1"/>
    </source>
</evidence>
<dbReference type="RefSeq" id="WP_161826184.1">
    <property type="nucleotide sequence ID" value="NZ_WVIC01000031.1"/>
</dbReference>
<keyword evidence="3" id="KW-0804">Transcription</keyword>
<evidence type="ECO:0000256" key="2">
    <source>
        <dbReference type="ARBA" id="ARBA00023125"/>
    </source>
</evidence>
<dbReference type="PANTHER" id="PTHR47893">
    <property type="entry name" value="REGULATORY PROTEIN PCHR"/>
    <property type="match status" value="1"/>
</dbReference>
<dbReference type="Pfam" id="PF12833">
    <property type="entry name" value="HTH_18"/>
    <property type="match status" value="1"/>
</dbReference>
<sequence length="325" mass="36607">MTILLSEQARLASRSTAADRPSSGDYELVIQAPQATSRGYKRSLNFSRGLNLLIRDYWLQDTLVEELLPEPEGLTLEFGFDLVMASEIDLARPPQEGFVQVASNRTHADTVEWPYRGRLLKVDLHLKAPAAMADFSPEQLALIPVELQGVVNQQPDFWYRSLGEIAPNIQVVLQQILNCPYTGSIQQVYLEGKALELIAIQTAQWAESKPSRLTQRLKLSDIDRIHQARDLIVQRLDDPPSLLDLARAVGLNDCTLKRGFRQVFGTTVFGYLRQQRLRKARQLLQDTEMSVAEVTCQVGYSHAGHFAAAFKREFGVSPKVFQRST</sequence>
<dbReference type="AlphaFoldDB" id="A0A8K2A154"/>
<keyword evidence="2" id="KW-0238">DNA-binding</keyword>
<dbReference type="InterPro" id="IPR018060">
    <property type="entry name" value="HTH_AraC"/>
</dbReference>
<dbReference type="PROSITE" id="PS00041">
    <property type="entry name" value="HTH_ARAC_FAMILY_1"/>
    <property type="match status" value="1"/>
</dbReference>
<keyword evidence="1" id="KW-0805">Transcription regulation</keyword>
<accession>A0A8K2A154</accession>
<feature type="domain" description="HTH araC/xylS-type" evidence="4">
    <location>
        <begin position="226"/>
        <end position="324"/>
    </location>
</feature>
<dbReference type="PANTHER" id="PTHR47893:SF1">
    <property type="entry name" value="REGULATORY PROTEIN PCHR"/>
    <property type="match status" value="1"/>
</dbReference>
<evidence type="ECO:0000256" key="1">
    <source>
        <dbReference type="ARBA" id="ARBA00023015"/>
    </source>
</evidence>
<organism evidence="5 6">
    <name type="scientific">Petrachloros mirabilis ULC683</name>
    <dbReference type="NCBI Taxonomy" id="2781853"/>
    <lineage>
        <taxon>Bacteria</taxon>
        <taxon>Bacillati</taxon>
        <taxon>Cyanobacteriota</taxon>
        <taxon>Cyanophyceae</taxon>
        <taxon>Synechococcales</taxon>
        <taxon>Petrachlorosaceae</taxon>
        <taxon>Petrachloros</taxon>
        <taxon>Petrachloros mirabilis</taxon>
    </lineage>
</organism>
<dbReference type="GO" id="GO:0043565">
    <property type="term" value="F:sequence-specific DNA binding"/>
    <property type="evidence" value="ECO:0007669"/>
    <property type="project" value="InterPro"/>
</dbReference>
<gene>
    <name evidence="5" type="ORF">GS597_14540</name>
</gene>
<evidence type="ECO:0000259" key="4">
    <source>
        <dbReference type="PROSITE" id="PS01124"/>
    </source>
</evidence>
<dbReference type="Proteomes" id="UP000607397">
    <property type="component" value="Unassembled WGS sequence"/>
</dbReference>
<dbReference type="InterPro" id="IPR009057">
    <property type="entry name" value="Homeodomain-like_sf"/>
</dbReference>
<keyword evidence="6" id="KW-1185">Reference proteome</keyword>
<dbReference type="Gene3D" id="1.10.10.60">
    <property type="entry name" value="Homeodomain-like"/>
    <property type="match status" value="2"/>
</dbReference>
<dbReference type="PRINTS" id="PR00032">
    <property type="entry name" value="HTHARAC"/>
</dbReference>
<dbReference type="PROSITE" id="PS01124">
    <property type="entry name" value="HTH_ARAC_FAMILY_2"/>
    <property type="match status" value="1"/>
</dbReference>
<dbReference type="InterPro" id="IPR018062">
    <property type="entry name" value="HTH_AraC-typ_CS"/>
</dbReference>
<dbReference type="SUPFAM" id="SSF46689">
    <property type="entry name" value="Homeodomain-like"/>
    <property type="match status" value="2"/>
</dbReference>
<reference evidence="5" key="1">
    <citation type="submission" date="2019-12" db="EMBL/GenBank/DDBJ databases">
        <title>High-Quality draft genome sequences of three cyanobacteria isolated from the limestone walls of the Old Cathedral of Coimbra.</title>
        <authorList>
            <person name="Tiago I."/>
            <person name="Soares F."/>
            <person name="Portugal A."/>
        </authorList>
    </citation>
    <scope>NUCLEOTIDE SEQUENCE [LARGE SCALE GENOMIC DNA]</scope>
    <source>
        <strain evidence="5">C</strain>
    </source>
</reference>
<evidence type="ECO:0000256" key="3">
    <source>
        <dbReference type="ARBA" id="ARBA00023163"/>
    </source>
</evidence>
<evidence type="ECO:0000313" key="6">
    <source>
        <dbReference type="Proteomes" id="UP000607397"/>
    </source>
</evidence>
<dbReference type="InterPro" id="IPR020449">
    <property type="entry name" value="Tscrpt_reg_AraC-type_HTH"/>
</dbReference>
<dbReference type="SMART" id="SM00342">
    <property type="entry name" value="HTH_ARAC"/>
    <property type="match status" value="1"/>
</dbReference>
<dbReference type="InterPro" id="IPR053142">
    <property type="entry name" value="PchR_regulatory_protein"/>
</dbReference>
<comment type="caution">
    <text evidence="5">The sequence shown here is derived from an EMBL/GenBank/DDBJ whole genome shotgun (WGS) entry which is preliminary data.</text>
</comment>
<dbReference type="GO" id="GO:0003700">
    <property type="term" value="F:DNA-binding transcription factor activity"/>
    <property type="evidence" value="ECO:0007669"/>
    <property type="project" value="InterPro"/>
</dbReference>
<protein>
    <submittedName>
        <fullName evidence="5">Helix-turn-helix domain-containing protein</fullName>
    </submittedName>
</protein>
<dbReference type="EMBL" id="WVIC01000031">
    <property type="protein sequence ID" value="NCJ07706.1"/>
    <property type="molecule type" value="Genomic_DNA"/>
</dbReference>
<proteinExistence type="predicted"/>
<name>A0A8K2A154_9CYAN</name>